<proteinExistence type="predicted"/>
<sequence>TGTLPAGAPAADAADGADGAQGAAAASAADLAAQLAAEQAFKEITGLAGDGARTVHVVDSRPLGWRSLDLTDGDADGPDAAALIGRHRSDTPADWSQLPTCLARVVPGPGTPDGRAAAGWGATGGEADDEALRAFLRGPDPEGGAGTTEGAALLDAALRLAALDRQADSRTQWHEDDAERPAPDGATWRYRLHETPGGLVCAEAALTLPPGAEGERDGTRAEERAGAGDQGGGTAGRPAAWHGTAWGRDRAAASDAARAAARARAQLAGHDPVLAEAIGPDCRVAEELAASGRPHDLAAELLGHAVGFRSAAHDPLLGAHPLVHGTLVREARGDR</sequence>
<accession>A0ABS6ZKE1</accession>
<feature type="non-terminal residue" evidence="2">
    <location>
        <position position="1"/>
    </location>
</feature>
<gene>
    <name evidence="2" type="ORF">GPJ59_36035</name>
</gene>
<organism evidence="2 3">
    <name type="scientific">Streptomyces bambusae</name>
    <dbReference type="NCBI Taxonomy" id="1550616"/>
    <lineage>
        <taxon>Bacteria</taxon>
        <taxon>Bacillati</taxon>
        <taxon>Actinomycetota</taxon>
        <taxon>Actinomycetes</taxon>
        <taxon>Kitasatosporales</taxon>
        <taxon>Streptomycetaceae</taxon>
        <taxon>Streptomyces</taxon>
    </lineage>
</organism>
<evidence type="ECO:0000313" key="3">
    <source>
        <dbReference type="Proteomes" id="UP000812013"/>
    </source>
</evidence>
<protein>
    <submittedName>
        <fullName evidence="2">Uncharacterized protein</fullName>
    </submittedName>
</protein>
<feature type="region of interest" description="Disordered" evidence="1">
    <location>
        <begin position="169"/>
        <end position="189"/>
    </location>
</feature>
<keyword evidence="3" id="KW-1185">Reference proteome</keyword>
<evidence type="ECO:0000313" key="2">
    <source>
        <dbReference type="EMBL" id="MBW5487085.1"/>
    </source>
</evidence>
<feature type="compositionally biased region" description="Basic and acidic residues" evidence="1">
    <location>
        <begin position="169"/>
        <end position="182"/>
    </location>
</feature>
<evidence type="ECO:0000256" key="1">
    <source>
        <dbReference type="SAM" id="MobiDB-lite"/>
    </source>
</evidence>
<comment type="caution">
    <text evidence="2">The sequence shown here is derived from an EMBL/GenBank/DDBJ whole genome shotgun (WGS) entry which is preliminary data.</text>
</comment>
<name>A0ABS6ZKE1_9ACTN</name>
<feature type="compositionally biased region" description="Basic and acidic residues" evidence="1">
    <location>
        <begin position="213"/>
        <end position="226"/>
    </location>
</feature>
<dbReference type="Proteomes" id="UP000812013">
    <property type="component" value="Unassembled WGS sequence"/>
</dbReference>
<dbReference type="EMBL" id="WTFF01000615">
    <property type="protein sequence ID" value="MBW5487085.1"/>
    <property type="molecule type" value="Genomic_DNA"/>
</dbReference>
<feature type="region of interest" description="Disordered" evidence="1">
    <location>
        <begin position="209"/>
        <end position="241"/>
    </location>
</feature>
<reference evidence="2 3" key="1">
    <citation type="submission" date="2019-12" db="EMBL/GenBank/DDBJ databases">
        <title>Genome sequence of Streptomyces bambusae.</title>
        <authorList>
            <person name="Bansal K."/>
            <person name="Choksket S."/>
            <person name="Korpole S."/>
            <person name="Patil P.B."/>
        </authorList>
    </citation>
    <scope>NUCLEOTIDE SEQUENCE [LARGE SCALE GENOMIC DNA]</scope>
    <source>
        <strain evidence="2 3">SK60</strain>
    </source>
</reference>